<evidence type="ECO:0000313" key="2">
    <source>
        <dbReference type="EMBL" id="VVB12494.1"/>
    </source>
</evidence>
<name>A0A565CFX1_9BRAS</name>
<feature type="compositionally biased region" description="Basic and acidic residues" evidence="1">
    <location>
        <begin position="1"/>
        <end position="21"/>
    </location>
</feature>
<accession>A0A565CFX1</accession>
<keyword evidence="3" id="KW-1185">Reference proteome</keyword>
<comment type="caution">
    <text evidence="2">The sequence shown here is derived from an EMBL/GenBank/DDBJ whole genome shotgun (WGS) entry which is preliminary data.</text>
</comment>
<dbReference type="EMBL" id="CABITT030000007">
    <property type="protein sequence ID" value="VVB12494.1"/>
    <property type="molecule type" value="Genomic_DNA"/>
</dbReference>
<feature type="region of interest" description="Disordered" evidence="1">
    <location>
        <begin position="98"/>
        <end position="127"/>
    </location>
</feature>
<reference evidence="2" key="1">
    <citation type="submission" date="2019-07" db="EMBL/GenBank/DDBJ databases">
        <authorList>
            <person name="Dittberner H."/>
        </authorList>
    </citation>
    <scope>NUCLEOTIDE SEQUENCE [LARGE SCALE GENOMIC DNA]</scope>
</reference>
<dbReference type="Proteomes" id="UP000489600">
    <property type="component" value="Unassembled WGS sequence"/>
</dbReference>
<evidence type="ECO:0000313" key="3">
    <source>
        <dbReference type="Proteomes" id="UP000489600"/>
    </source>
</evidence>
<protein>
    <submittedName>
        <fullName evidence="2">Uncharacterized protein</fullName>
    </submittedName>
</protein>
<feature type="region of interest" description="Disordered" evidence="1">
    <location>
        <begin position="1"/>
        <end position="37"/>
    </location>
</feature>
<organism evidence="2 3">
    <name type="scientific">Arabis nemorensis</name>
    <dbReference type="NCBI Taxonomy" id="586526"/>
    <lineage>
        <taxon>Eukaryota</taxon>
        <taxon>Viridiplantae</taxon>
        <taxon>Streptophyta</taxon>
        <taxon>Embryophyta</taxon>
        <taxon>Tracheophyta</taxon>
        <taxon>Spermatophyta</taxon>
        <taxon>Magnoliopsida</taxon>
        <taxon>eudicotyledons</taxon>
        <taxon>Gunneridae</taxon>
        <taxon>Pentapetalae</taxon>
        <taxon>rosids</taxon>
        <taxon>malvids</taxon>
        <taxon>Brassicales</taxon>
        <taxon>Brassicaceae</taxon>
        <taxon>Arabideae</taxon>
        <taxon>Arabis</taxon>
    </lineage>
</organism>
<proteinExistence type="predicted"/>
<gene>
    <name evidence="2" type="ORF">ANE_LOCUS22938</name>
</gene>
<dbReference type="AlphaFoldDB" id="A0A565CFX1"/>
<evidence type="ECO:0000256" key="1">
    <source>
        <dbReference type="SAM" id="MobiDB-lite"/>
    </source>
</evidence>
<sequence length="127" mass="14012">MESDRDRQRVLEETTRTESRSGEISSEGKQGRFLNSENIRFDRNDLVDPVEGLEDQAGPTDAKSPTVLEEADLVAPAEGRGIMKSGAADRFVVLSGQSDLETHRESGQSSLEDDYKGKRSQPRISSN</sequence>